<evidence type="ECO:0000256" key="1">
    <source>
        <dbReference type="ARBA" id="ARBA00022786"/>
    </source>
</evidence>
<accession>A0ABN8MG72</accession>
<reference evidence="3 4" key="1">
    <citation type="submission" date="2022-05" db="EMBL/GenBank/DDBJ databases">
        <authorList>
            <consortium name="Genoscope - CEA"/>
            <person name="William W."/>
        </authorList>
    </citation>
    <scope>NUCLEOTIDE SEQUENCE [LARGE SCALE GENOMIC DNA]</scope>
</reference>
<dbReference type="SUPFAM" id="SSF52047">
    <property type="entry name" value="RNI-like"/>
    <property type="match status" value="1"/>
</dbReference>
<dbReference type="InterPro" id="IPR057207">
    <property type="entry name" value="FBXL15_LRR"/>
</dbReference>
<dbReference type="Pfam" id="PF12937">
    <property type="entry name" value="F-box-like"/>
    <property type="match status" value="1"/>
</dbReference>
<organism evidence="3 4">
    <name type="scientific">Porites evermanni</name>
    <dbReference type="NCBI Taxonomy" id="104178"/>
    <lineage>
        <taxon>Eukaryota</taxon>
        <taxon>Metazoa</taxon>
        <taxon>Cnidaria</taxon>
        <taxon>Anthozoa</taxon>
        <taxon>Hexacorallia</taxon>
        <taxon>Scleractinia</taxon>
        <taxon>Fungiina</taxon>
        <taxon>Poritidae</taxon>
        <taxon>Porites</taxon>
    </lineage>
</organism>
<comment type="caution">
    <text evidence="3">The sequence shown here is derived from an EMBL/GenBank/DDBJ whole genome shotgun (WGS) entry which is preliminary data.</text>
</comment>
<dbReference type="InterPro" id="IPR001810">
    <property type="entry name" value="F-box_dom"/>
</dbReference>
<dbReference type="Gene3D" id="3.80.10.10">
    <property type="entry name" value="Ribonuclease Inhibitor"/>
    <property type="match status" value="2"/>
</dbReference>
<evidence type="ECO:0000259" key="2">
    <source>
        <dbReference type="PROSITE" id="PS50181"/>
    </source>
</evidence>
<dbReference type="SUPFAM" id="SSF81383">
    <property type="entry name" value="F-box domain"/>
    <property type="match status" value="1"/>
</dbReference>
<proteinExistence type="predicted"/>
<dbReference type="PROSITE" id="PS50181">
    <property type="entry name" value="FBOX"/>
    <property type="match status" value="1"/>
</dbReference>
<dbReference type="InterPro" id="IPR036047">
    <property type="entry name" value="F-box-like_dom_sf"/>
</dbReference>
<dbReference type="Pfam" id="PF25372">
    <property type="entry name" value="DUF7885"/>
    <property type="match status" value="1"/>
</dbReference>
<dbReference type="InterPro" id="IPR032675">
    <property type="entry name" value="LRR_dom_sf"/>
</dbReference>
<dbReference type="SMART" id="SM00367">
    <property type="entry name" value="LRR_CC"/>
    <property type="match status" value="7"/>
</dbReference>
<name>A0ABN8MG72_9CNID</name>
<evidence type="ECO:0000313" key="4">
    <source>
        <dbReference type="Proteomes" id="UP001159427"/>
    </source>
</evidence>
<sequence>MSLKESLEESQVQCNSTLLLHDLPDSIILQVFSKFTIKERLLFRRVCWKWHHLLNDYSVWRSVDLSEDSFLSSKVNNRVLESWVTSWGKTIQHIDVRDCKWLTDLVIITVAENCIDLKSLNIEGCFQVSDHGIDKVALNCSRLRKINVFLSGLSEDGFDRLLRKCSDLEDIKLGSRGNCHRMLLSVCRNVKDLKVIAIHDVIPFDEGEPVVDDLSLWRLCTCFPCLTAIDLTWCCFITDDALLALPFCCPNLASFTVRECHQVSDRGIRAVFHVCHESLTKIHLERLYNVSDVLCFSPEELKPFPNLKYLKVIDTSVSDVGIAKIAEKSPSLETLIVGEHCFNPFNIHGMFISTIAERCQKLQQFKLYSGRMKDSYLTAIGKSLPFVRELYLGDCRECSTEGLSKIITQCRWLQVLNIQNCIHVTSNTLSLISQNLRNLRELEILNCKSITTLDVLELKRKLPLCDVRY</sequence>
<feature type="domain" description="F-box" evidence="2">
    <location>
        <begin position="17"/>
        <end position="63"/>
    </location>
</feature>
<dbReference type="InterPro" id="IPR006553">
    <property type="entry name" value="Leu-rich_rpt_Cys-con_subtyp"/>
</dbReference>
<dbReference type="PANTHER" id="PTHR13318">
    <property type="entry name" value="PARTNER OF PAIRED, ISOFORM B-RELATED"/>
    <property type="match status" value="1"/>
</dbReference>
<dbReference type="Proteomes" id="UP001159427">
    <property type="component" value="Unassembled WGS sequence"/>
</dbReference>
<keyword evidence="1" id="KW-0833">Ubl conjugation pathway</keyword>
<keyword evidence="4" id="KW-1185">Reference proteome</keyword>
<protein>
    <recommendedName>
        <fullName evidence="2">F-box domain-containing protein</fullName>
    </recommendedName>
</protein>
<evidence type="ECO:0000313" key="3">
    <source>
        <dbReference type="EMBL" id="CAH3028710.1"/>
    </source>
</evidence>
<dbReference type="SMART" id="SM00256">
    <property type="entry name" value="FBOX"/>
    <property type="match status" value="1"/>
</dbReference>
<gene>
    <name evidence="3" type="ORF">PEVE_00034688</name>
</gene>
<dbReference type="EMBL" id="CALNXI010000529">
    <property type="protein sequence ID" value="CAH3028710.1"/>
    <property type="molecule type" value="Genomic_DNA"/>
</dbReference>